<dbReference type="Pfam" id="PF05879">
    <property type="entry name" value="RHD3_GTPase"/>
    <property type="match status" value="1"/>
</dbReference>
<dbReference type="GO" id="GO:0003924">
    <property type="term" value="F:GTPase activity"/>
    <property type="evidence" value="ECO:0007669"/>
    <property type="project" value="TreeGrafter"/>
</dbReference>
<dbReference type="PANTHER" id="PTHR45923">
    <property type="entry name" value="PROTEIN SEY1"/>
    <property type="match status" value="1"/>
</dbReference>
<comment type="function">
    <text evidence="8">Probable GTP-binding protein involved in generating and maintaining the structure of the tubular endoplasmic reticulum network.</text>
</comment>
<evidence type="ECO:0000256" key="6">
    <source>
        <dbReference type="ARBA" id="ARBA00023134"/>
    </source>
</evidence>
<dbReference type="AlphaFoldDB" id="Q7RB49"/>
<evidence type="ECO:0000256" key="1">
    <source>
        <dbReference type="ARBA" id="ARBA00022692"/>
    </source>
</evidence>
<evidence type="ECO:0000256" key="3">
    <source>
        <dbReference type="ARBA" id="ARBA00022801"/>
    </source>
</evidence>
<dbReference type="GO" id="GO:0005783">
    <property type="term" value="C:endoplasmic reticulum"/>
    <property type="evidence" value="ECO:0007669"/>
    <property type="project" value="TreeGrafter"/>
</dbReference>
<gene>
    <name evidence="12" type="ORF">PY06299</name>
</gene>
<dbReference type="InterPro" id="IPR030386">
    <property type="entry name" value="G_GB1_RHD3_dom"/>
</dbReference>
<accession>Q7RB49</accession>
<dbReference type="InParanoid" id="Q7RB49"/>
<evidence type="ECO:0000256" key="9">
    <source>
        <dbReference type="PROSITE-ProRule" id="PRU01052"/>
    </source>
</evidence>
<keyword evidence="3" id="KW-0378">Hydrolase</keyword>
<proteinExistence type="inferred from homology"/>
<keyword evidence="7 10" id="KW-0472">Membrane</keyword>
<evidence type="ECO:0000313" key="12">
    <source>
        <dbReference type="EMBL" id="EAA18490.1"/>
    </source>
</evidence>
<dbReference type="InterPro" id="IPR008803">
    <property type="entry name" value="RHD3/Sey1"/>
</dbReference>
<keyword evidence="1 10" id="KW-0812">Transmembrane</keyword>
<organism evidence="12 13">
    <name type="scientific">Plasmodium yoelii yoelii</name>
    <dbReference type="NCBI Taxonomy" id="73239"/>
    <lineage>
        <taxon>Eukaryota</taxon>
        <taxon>Sar</taxon>
        <taxon>Alveolata</taxon>
        <taxon>Apicomplexa</taxon>
        <taxon>Aconoidasida</taxon>
        <taxon>Haemosporida</taxon>
        <taxon>Plasmodiidae</taxon>
        <taxon>Plasmodium</taxon>
        <taxon>Plasmodium (Vinckeia)</taxon>
    </lineage>
</organism>
<evidence type="ECO:0000256" key="7">
    <source>
        <dbReference type="ARBA" id="ARBA00023136"/>
    </source>
</evidence>
<keyword evidence="13" id="KW-1185">Reference proteome</keyword>
<dbReference type="PROSITE" id="PS51715">
    <property type="entry name" value="G_GB1_RHD3"/>
    <property type="match status" value="1"/>
</dbReference>
<evidence type="ECO:0000256" key="8">
    <source>
        <dbReference type="ARBA" id="ARBA00029381"/>
    </source>
</evidence>
<evidence type="ECO:0000256" key="5">
    <source>
        <dbReference type="ARBA" id="ARBA00022989"/>
    </source>
</evidence>
<comment type="caution">
    <text evidence="12">The sequence shown here is derived from an EMBL/GenBank/DDBJ whole genome shotgun (WGS) entry which is preliminary data.</text>
</comment>
<reference evidence="12 13" key="1">
    <citation type="journal article" date="2002" name="Nature">
        <title>Genome sequence and comparative analysis of the model rodent malaria parasite Plasmodium yoelii yoelii.</title>
        <authorList>
            <person name="Carlton J.M."/>
            <person name="Angiuoli S.V."/>
            <person name="Suh B.B."/>
            <person name="Kooij T.W."/>
            <person name="Pertea M."/>
            <person name="Silva J.C."/>
            <person name="Ermolaeva M.D."/>
            <person name="Allen J.E."/>
            <person name="Selengut J.D."/>
            <person name="Koo H.L."/>
            <person name="Peterson J.D."/>
            <person name="Pop M."/>
            <person name="Kosack D.S."/>
            <person name="Shumway M.F."/>
            <person name="Bidwell S.L."/>
            <person name="Shallom S.J."/>
            <person name="van Aken S.E."/>
            <person name="Riedmuller S.B."/>
            <person name="Feldblyum T.V."/>
            <person name="Cho J.K."/>
            <person name="Quackenbush J."/>
            <person name="Sedegah M."/>
            <person name="Shoaibi A."/>
            <person name="Cummings L.M."/>
            <person name="Florens L."/>
            <person name="Yates J.R."/>
            <person name="Raine J.D."/>
            <person name="Sinden R.E."/>
            <person name="Harris M.A."/>
            <person name="Cunningham D.A."/>
            <person name="Preiser P.R."/>
            <person name="Bergman L.W."/>
            <person name="Vaidya A.B."/>
            <person name="van Lin L.H."/>
            <person name="Janse C.J."/>
            <person name="Waters A.P."/>
            <person name="Smith H.O."/>
            <person name="White O.R."/>
            <person name="Salzberg S.L."/>
            <person name="Venter J.C."/>
            <person name="Fraser C.M."/>
            <person name="Hoffman S.L."/>
            <person name="Gardner M.J."/>
            <person name="Carucci D.J."/>
        </authorList>
    </citation>
    <scope>NUCLEOTIDE SEQUENCE [LARGE SCALE GENOMIC DNA]</scope>
    <source>
        <strain evidence="12 13">17XNL</strain>
    </source>
</reference>
<protein>
    <recommendedName>
        <fullName evidence="11">GB1/RHD3-type G domain-containing protein</fullName>
    </recommendedName>
</protein>
<dbReference type="Gene3D" id="3.40.50.300">
    <property type="entry name" value="P-loop containing nucleotide triphosphate hydrolases"/>
    <property type="match status" value="1"/>
</dbReference>
<dbReference type="GO" id="GO:0005525">
    <property type="term" value="F:GTP binding"/>
    <property type="evidence" value="ECO:0007669"/>
    <property type="project" value="UniProtKB-KW"/>
</dbReference>
<evidence type="ECO:0000256" key="4">
    <source>
        <dbReference type="ARBA" id="ARBA00022824"/>
    </source>
</evidence>
<sequence>MTNVNKTQIIDYDGHIIDNLKEWMSNNKLSKLGFNYNVIAILGSQSSGKSTLLNNLFKTSFDVMNTKLGHSQTTQGLWLSYDKFEEELADASHDGSDVEPKNKSNNKHVINPTLILDVEGNDSKERGENRLTFEHRSALFSLALADCVILLHLIMDY</sequence>
<feature type="transmembrane region" description="Helical" evidence="10">
    <location>
        <begin position="138"/>
        <end position="155"/>
    </location>
</feature>
<keyword evidence="2" id="KW-0547">Nucleotide-binding</keyword>
<feature type="domain" description="GB1/RHD3-type G" evidence="11">
    <location>
        <begin position="33"/>
        <end position="157"/>
    </location>
</feature>
<dbReference type="PANTHER" id="PTHR45923:SF2">
    <property type="entry name" value="PROTEIN SEY1"/>
    <property type="match status" value="1"/>
</dbReference>
<name>Q7RB49_PLAYO</name>
<dbReference type="EMBL" id="AABL01002111">
    <property type="protein sequence ID" value="EAA18490.1"/>
    <property type="molecule type" value="Genomic_DNA"/>
</dbReference>
<dbReference type="Proteomes" id="UP000008553">
    <property type="component" value="Unassembled WGS sequence"/>
</dbReference>
<dbReference type="SUPFAM" id="SSF52540">
    <property type="entry name" value="P-loop containing nucleoside triphosphate hydrolases"/>
    <property type="match status" value="1"/>
</dbReference>
<evidence type="ECO:0000259" key="11">
    <source>
        <dbReference type="PROSITE" id="PS51715"/>
    </source>
</evidence>
<evidence type="ECO:0000256" key="10">
    <source>
        <dbReference type="SAM" id="Phobius"/>
    </source>
</evidence>
<keyword evidence="5 10" id="KW-1133">Transmembrane helix</keyword>
<keyword evidence="6" id="KW-0342">GTP-binding</keyword>
<dbReference type="PaxDb" id="73239-Q7RB49"/>
<dbReference type="InterPro" id="IPR027417">
    <property type="entry name" value="P-loop_NTPase"/>
</dbReference>
<evidence type="ECO:0000256" key="2">
    <source>
        <dbReference type="ARBA" id="ARBA00022741"/>
    </source>
</evidence>
<dbReference type="STRING" id="73239.Q7RB49"/>
<keyword evidence="4" id="KW-0256">Endoplasmic reticulum</keyword>
<dbReference type="GO" id="GO:0016320">
    <property type="term" value="P:endoplasmic reticulum membrane fusion"/>
    <property type="evidence" value="ECO:0007669"/>
    <property type="project" value="TreeGrafter"/>
</dbReference>
<evidence type="ECO:0000313" key="13">
    <source>
        <dbReference type="Proteomes" id="UP000008553"/>
    </source>
</evidence>
<comment type="similarity">
    <text evidence="9">Belongs to the TRAFAC class dynamin-like GTPase superfamily. GB1/RHD3 GTPase family.</text>
</comment>